<evidence type="ECO:0000313" key="2">
    <source>
        <dbReference type="EMBL" id="THU79187.1"/>
    </source>
</evidence>
<evidence type="ECO:0000313" key="3">
    <source>
        <dbReference type="Proteomes" id="UP000297245"/>
    </source>
</evidence>
<feature type="region of interest" description="Disordered" evidence="1">
    <location>
        <begin position="17"/>
        <end position="131"/>
    </location>
</feature>
<proteinExistence type="predicted"/>
<feature type="compositionally biased region" description="Basic and acidic residues" evidence="1">
    <location>
        <begin position="122"/>
        <end position="131"/>
    </location>
</feature>
<dbReference type="EMBL" id="ML180062">
    <property type="protein sequence ID" value="THU79187.1"/>
    <property type="molecule type" value="Genomic_DNA"/>
</dbReference>
<name>A0A4S8KTL4_DENBC</name>
<protein>
    <submittedName>
        <fullName evidence="2">Uncharacterized protein</fullName>
    </submittedName>
</protein>
<dbReference type="AlphaFoldDB" id="A0A4S8KTL4"/>
<accession>A0A4S8KTL4</accession>
<sequence length="131" mass="13628">MTVVSDDVGVGDYEAWVRRPQQHQRQEIQDGQEGTVQGRTVQDGGGDEGEEQEGVVMFTGIGAGGLGSNWRTRVDGGSGEGAGLVGDREGSGGADAETEAETDSRGSAAEDRTGAEGQETTGAREEREGRE</sequence>
<evidence type="ECO:0000256" key="1">
    <source>
        <dbReference type="SAM" id="MobiDB-lite"/>
    </source>
</evidence>
<gene>
    <name evidence="2" type="ORF">K435DRAFT_810912</name>
</gene>
<keyword evidence="3" id="KW-1185">Reference proteome</keyword>
<reference evidence="2 3" key="1">
    <citation type="journal article" date="2019" name="Nat. Ecol. Evol.">
        <title>Megaphylogeny resolves global patterns of mushroom evolution.</title>
        <authorList>
            <person name="Varga T."/>
            <person name="Krizsan K."/>
            <person name="Foldi C."/>
            <person name="Dima B."/>
            <person name="Sanchez-Garcia M."/>
            <person name="Sanchez-Ramirez S."/>
            <person name="Szollosi G.J."/>
            <person name="Szarkandi J.G."/>
            <person name="Papp V."/>
            <person name="Albert L."/>
            <person name="Andreopoulos W."/>
            <person name="Angelini C."/>
            <person name="Antonin V."/>
            <person name="Barry K.W."/>
            <person name="Bougher N.L."/>
            <person name="Buchanan P."/>
            <person name="Buyck B."/>
            <person name="Bense V."/>
            <person name="Catcheside P."/>
            <person name="Chovatia M."/>
            <person name="Cooper J."/>
            <person name="Damon W."/>
            <person name="Desjardin D."/>
            <person name="Finy P."/>
            <person name="Geml J."/>
            <person name="Haridas S."/>
            <person name="Hughes K."/>
            <person name="Justo A."/>
            <person name="Karasinski D."/>
            <person name="Kautmanova I."/>
            <person name="Kiss B."/>
            <person name="Kocsube S."/>
            <person name="Kotiranta H."/>
            <person name="LaButti K.M."/>
            <person name="Lechner B.E."/>
            <person name="Liimatainen K."/>
            <person name="Lipzen A."/>
            <person name="Lukacs Z."/>
            <person name="Mihaltcheva S."/>
            <person name="Morgado L.N."/>
            <person name="Niskanen T."/>
            <person name="Noordeloos M.E."/>
            <person name="Ohm R.A."/>
            <person name="Ortiz-Santana B."/>
            <person name="Ovrebo C."/>
            <person name="Racz N."/>
            <person name="Riley R."/>
            <person name="Savchenko A."/>
            <person name="Shiryaev A."/>
            <person name="Soop K."/>
            <person name="Spirin V."/>
            <person name="Szebenyi C."/>
            <person name="Tomsovsky M."/>
            <person name="Tulloss R.E."/>
            <person name="Uehling J."/>
            <person name="Grigoriev I.V."/>
            <person name="Vagvolgyi C."/>
            <person name="Papp T."/>
            <person name="Martin F.M."/>
            <person name="Miettinen O."/>
            <person name="Hibbett D.S."/>
            <person name="Nagy L.G."/>
        </authorList>
    </citation>
    <scope>NUCLEOTIDE SEQUENCE [LARGE SCALE GENOMIC DNA]</scope>
    <source>
        <strain evidence="2 3">CBS 962.96</strain>
    </source>
</reference>
<organism evidence="2 3">
    <name type="scientific">Dendrothele bispora (strain CBS 962.96)</name>
    <dbReference type="NCBI Taxonomy" id="1314807"/>
    <lineage>
        <taxon>Eukaryota</taxon>
        <taxon>Fungi</taxon>
        <taxon>Dikarya</taxon>
        <taxon>Basidiomycota</taxon>
        <taxon>Agaricomycotina</taxon>
        <taxon>Agaricomycetes</taxon>
        <taxon>Agaricomycetidae</taxon>
        <taxon>Agaricales</taxon>
        <taxon>Agaricales incertae sedis</taxon>
        <taxon>Dendrothele</taxon>
    </lineage>
</organism>
<feature type="compositionally biased region" description="Basic and acidic residues" evidence="1">
    <location>
        <begin position="102"/>
        <end position="114"/>
    </location>
</feature>
<dbReference type="Proteomes" id="UP000297245">
    <property type="component" value="Unassembled WGS sequence"/>
</dbReference>